<comment type="caution">
    <text evidence="1">The sequence shown here is derived from an EMBL/GenBank/DDBJ whole genome shotgun (WGS) entry which is preliminary data.</text>
</comment>
<protein>
    <submittedName>
        <fullName evidence="1">Uncharacterized protein</fullName>
    </submittedName>
</protein>
<accession>A0A8J2K756</accession>
<dbReference type="EMBL" id="CAJVCH010200013">
    <property type="protein sequence ID" value="CAG7730764.1"/>
    <property type="molecule type" value="Genomic_DNA"/>
</dbReference>
<dbReference type="AlphaFoldDB" id="A0A8J2K756"/>
<dbReference type="Proteomes" id="UP000708208">
    <property type="component" value="Unassembled WGS sequence"/>
</dbReference>
<organism evidence="1 2">
    <name type="scientific">Allacma fusca</name>
    <dbReference type="NCBI Taxonomy" id="39272"/>
    <lineage>
        <taxon>Eukaryota</taxon>
        <taxon>Metazoa</taxon>
        <taxon>Ecdysozoa</taxon>
        <taxon>Arthropoda</taxon>
        <taxon>Hexapoda</taxon>
        <taxon>Collembola</taxon>
        <taxon>Symphypleona</taxon>
        <taxon>Sminthuridae</taxon>
        <taxon>Allacma</taxon>
    </lineage>
</organism>
<feature type="non-terminal residue" evidence="1">
    <location>
        <position position="222"/>
    </location>
</feature>
<gene>
    <name evidence="1" type="ORF">AFUS01_LOCUS19384</name>
</gene>
<dbReference type="OrthoDB" id="619536at2759"/>
<evidence type="ECO:0000313" key="2">
    <source>
        <dbReference type="Proteomes" id="UP000708208"/>
    </source>
</evidence>
<name>A0A8J2K756_9HEXA</name>
<keyword evidence="2" id="KW-1185">Reference proteome</keyword>
<reference evidence="1" key="1">
    <citation type="submission" date="2021-06" db="EMBL/GenBank/DDBJ databases">
        <authorList>
            <person name="Hodson N. C."/>
            <person name="Mongue J. A."/>
            <person name="Jaron S. K."/>
        </authorList>
    </citation>
    <scope>NUCLEOTIDE SEQUENCE</scope>
</reference>
<proteinExistence type="predicted"/>
<sequence length="222" mass="25003">MTDGQFPYSTDPMAPLKFKKWKIFKLYFRSIFFGVRTLLKTICVAARANNRFVTKKFQGVSNHTWSKPVQLSVLREIRAFTDSSIPAILASATAGAVRKLDEYYPALKEASGPGCLSFELEREEGDSEKFPQPKDKVLMGMIGAVGPYPDVAPRNRYTVVNFHANTSVCSRLERLGTMKRKMRKMGENADFLVNLWMFQLLGKFPAGFVQKMMKNGGSPIVV</sequence>
<evidence type="ECO:0000313" key="1">
    <source>
        <dbReference type="EMBL" id="CAG7730764.1"/>
    </source>
</evidence>